<dbReference type="PANTHER" id="PTHR42879:SF6">
    <property type="entry name" value="NADPH-DEPENDENT REDUCTASE BACG"/>
    <property type="match status" value="1"/>
</dbReference>
<comment type="similarity">
    <text evidence="1">Belongs to the short-chain dehydrogenases/reductases (SDR) family.</text>
</comment>
<evidence type="ECO:0000256" key="1">
    <source>
        <dbReference type="ARBA" id="ARBA00006484"/>
    </source>
</evidence>
<dbReference type="FunFam" id="3.40.50.720:FF:000642">
    <property type="entry name" value="Short-chain dehydrogenase/reductase SDR"/>
    <property type="match status" value="1"/>
</dbReference>
<accession>A0A178XXX6</accession>
<dbReference type="InterPro" id="IPR036291">
    <property type="entry name" value="NAD(P)-bd_dom_sf"/>
</dbReference>
<dbReference type="EMBL" id="LPUX01000055">
    <property type="protein sequence ID" value="OAP40150.1"/>
    <property type="molecule type" value="Genomic_DNA"/>
</dbReference>
<dbReference type="PRINTS" id="PR00081">
    <property type="entry name" value="GDHRDH"/>
</dbReference>
<sequence>MDLGIKGKRALVCAGSKGLGRGVAEKLAEAGVILTLNAREPKQLRETARAISKDYGVEVEIVAADVTTEEGRNALLRAEPQPDILVTNAGGPPPGDWSSVTEDNWLEAIRANMLAPILLMKAVIPGMIERKWGRIVNITSASVKSPIPELCLSNGARTGLTGFVAGTARQVARHGVVINNLLPGSHQTERLEKLLEKSAKARGVSLEEARAEEYAQNPTGRVGTPDEFGAAAAFLCSQYAGYIVGQNLLLDGGALNSTL</sequence>
<keyword evidence="3" id="KW-1185">Reference proteome</keyword>
<dbReference type="RefSeq" id="WP_064242287.1">
    <property type="nucleotide sequence ID" value="NZ_LPUX01000055.1"/>
</dbReference>
<proteinExistence type="inferred from homology"/>
<dbReference type="CDD" id="cd05344">
    <property type="entry name" value="BKR_like_SDR_like"/>
    <property type="match status" value="1"/>
</dbReference>
<organism evidence="2 3">
    <name type="scientific">Sinorhizobium glycinis</name>
    <dbReference type="NCBI Taxonomy" id="1472378"/>
    <lineage>
        <taxon>Bacteria</taxon>
        <taxon>Pseudomonadati</taxon>
        <taxon>Pseudomonadota</taxon>
        <taxon>Alphaproteobacteria</taxon>
        <taxon>Hyphomicrobiales</taxon>
        <taxon>Rhizobiaceae</taxon>
        <taxon>Sinorhizobium/Ensifer group</taxon>
        <taxon>Sinorhizobium</taxon>
    </lineage>
</organism>
<dbReference type="OrthoDB" id="9793325at2"/>
<comment type="caution">
    <text evidence="2">The sequence shown here is derived from an EMBL/GenBank/DDBJ whole genome shotgun (WGS) entry which is preliminary data.</text>
</comment>
<dbReference type="SUPFAM" id="SSF51735">
    <property type="entry name" value="NAD(P)-binding Rossmann-fold domains"/>
    <property type="match status" value="1"/>
</dbReference>
<dbReference type="InterPro" id="IPR050259">
    <property type="entry name" value="SDR"/>
</dbReference>
<dbReference type="AlphaFoldDB" id="A0A178XXX6"/>
<gene>
    <name evidence="2" type="ORF">AU381_11060</name>
</gene>
<reference evidence="2 3" key="1">
    <citation type="journal article" date="2016" name="Int. J. Syst. Evol. Microbiol.">
        <title>Ensifer glycinis sp. nov., an novel rhizobial species associated with Glycine spp.</title>
        <authorList>
            <person name="Yan H."/>
            <person name="Yan J."/>
            <person name="Sui X.H."/>
            <person name="Wang E.T."/>
            <person name="Chen W.X."/>
            <person name="Zhang X.X."/>
            <person name="Chen W.F."/>
        </authorList>
    </citation>
    <scope>NUCLEOTIDE SEQUENCE [LARGE SCALE GENOMIC DNA]</scope>
    <source>
        <strain evidence="2 3">CCBAU 23380</strain>
    </source>
</reference>
<evidence type="ECO:0000313" key="2">
    <source>
        <dbReference type="EMBL" id="OAP40150.1"/>
    </source>
</evidence>
<dbReference type="STRING" id="1472378.AU381_11060"/>
<dbReference type="Gene3D" id="3.40.50.720">
    <property type="entry name" value="NAD(P)-binding Rossmann-like Domain"/>
    <property type="match status" value="1"/>
</dbReference>
<name>A0A178XXX6_9HYPH</name>
<evidence type="ECO:0000313" key="3">
    <source>
        <dbReference type="Proteomes" id="UP000094025"/>
    </source>
</evidence>
<dbReference type="Proteomes" id="UP000094025">
    <property type="component" value="Unassembled WGS sequence"/>
</dbReference>
<dbReference type="InterPro" id="IPR002347">
    <property type="entry name" value="SDR_fam"/>
</dbReference>
<dbReference type="Pfam" id="PF13561">
    <property type="entry name" value="adh_short_C2"/>
    <property type="match status" value="1"/>
</dbReference>
<protein>
    <submittedName>
        <fullName evidence="2">Short-chain dehydrogenase</fullName>
    </submittedName>
</protein>
<dbReference type="PANTHER" id="PTHR42879">
    <property type="entry name" value="3-OXOACYL-(ACYL-CARRIER-PROTEIN) REDUCTASE"/>
    <property type="match status" value="1"/>
</dbReference>